<reference evidence="2 3" key="2">
    <citation type="submission" date="2019-09" db="EMBL/GenBank/DDBJ databases">
        <authorList>
            <person name="Mazur A."/>
        </authorList>
    </citation>
    <scope>NUCLEOTIDE SEQUENCE [LARGE SCALE GENOMIC DNA]</scope>
    <source>
        <strain evidence="2 3">3729k</strain>
    </source>
</reference>
<keyword evidence="1" id="KW-1133">Transmembrane helix</keyword>
<reference evidence="2 3" key="1">
    <citation type="submission" date="2019-09" db="EMBL/GenBank/DDBJ databases">
        <title>Arenimonas chukotkensis sp. nov., a bacterium isolated from Chukotka hot spring, Arctic region, Russia.</title>
        <authorList>
            <person name="Zayulina K.S."/>
            <person name="Prokofeva M.I."/>
            <person name="Elcheninov A.G."/>
            <person name="Novikov A."/>
            <person name="Kochetkova T.V."/>
            <person name="Kublanov I.V."/>
        </authorList>
    </citation>
    <scope>NUCLEOTIDE SEQUENCE [LARGE SCALE GENOMIC DNA]</scope>
    <source>
        <strain evidence="2 3">3729k</strain>
    </source>
</reference>
<protein>
    <submittedName>
        <fullName evidence="2">Uncharacterized protein</fullName>
    </submittedName>
</protein>
<evidence type="ECO:0000256" key="1">
    <source>
        <dbReference type="SAM" id="Phobius"/>
    </source>
</evidence>
<dbReference type="EMBL" id="VUOD01000004">
    <property type="protein sequence ID" value="KAA2284961.1"/>
    <property type="molecule type" value="Genomic_DNA"/>
</dbReference>
<proteinExistence type="predicted"/>
<evidence type="ECO:0000313" key="3">
    <source>
        <dbReference type="Proteomes" id="UP000322165"/>
    </source>
</evidence>
<keyword evidence="1" id="KW-0472">Membrane</keyword>
<comment type="caution">
    <text evidence="2">The sequence shown here is derived from an EMBL/GenBank/DDBJ whole genome shotgun (WGS) entry which is preliminary data.</text>
</comment>
<dbReference type="RefSeq" id="WP_149860460.1">
    <property type="nucleotide sequence ID" value="NZ_VUOD01000004.1"/>
</dbReference>
<sequence length="191" mass="20768">MNGSLQGVDDGGAKRFAASTFGFRQWPEVAGLFLGLSDAIPRLIVSAFLEPGDGFRLFGPLALARVHHREWDVGYGLTSTHAALIFAVFCLVAVLMLRLAMRLLRKEGSLSRLALFALAAAMGVAMIDFSETVLTGKVTEYLGLIRGSRISLFNLGDLMRWAALLFVPMLAVFGLFRVVAAQFITLTEEKA</sequence>
<feature type="transmembrane region" description="Helical" evidence="1">
    <location>
        <begin position="81"/>
        <end position="101"/>
    </location>
</feature>
<dbReference type="AlphaFoldDB" id="A0A5B2ZD16"/>
<gene>
    <name evidence="2" type="ORF">F0415_06850</name>
</gene>
<accession>A0A5B2ZD16</accession>
<dbReference type="Proteomes" id="UP000322165">
    <property type="component" value="Unassembled WGS sequence"/>
</dbReference>
<keyword evidence="3" id="KW-1185">Reference proteome</keyword>
<feature type="transmembrane region" description="Helical" evidence="1">
    <location>
        <begin position="161"/>
        <end position="180"/>
    </location>
</feature>
<organism evidence="2 3">
    <name type="scientific">Arenimonas fontis</name>
    <dbReference type="NCBI Taxonomy" id="2608255"/>
    <lineage>
        <taxon>Bacteria</taxon>
        <taxon>Pseudomonadati</taxon>
        <taxon>Pseudomonadota</taxon>
        <taxon>Gammaproteobacteria</taxon>
        <taxon>Lysobacterales</taxon>
        <taxon>Lysobacteraceae</taxon>
        <taxon>Arenimonas</taxon>
    </lineage>
</organism>
<name>A0A5B2ZD16_9GAMM</name>
<feature type="transmembrane region" description="Helical" evidence="1">
    <location>
        <begin position="113"/>
        <end position="134"/>
    </location>
</feature>
<evidence type="ECO:0000313" key="2">
    <source>
        <dbReference type="EMBL" id="KAA2284961.1"/>
    </source>
</evidence>
<keyword evidence="1" id="KW-0812">Transmembrane</keyword>